<evidence type="ECO:0000313" key="1">
    <source>
        <dbReference type="EMBL" id="BAU01004.1"/>
    </source>
</evidence>
<reference evidence="1 2" key="1">
    <citation type="journal article" date="2015" name="Sci. Rep.">
        <title>The power of single molecule real-time sequencing technology in the de novo assembly of a eukaryotic genome.</title>
        <authorList>
            <person name="Sakai H."/>
            <person name="Naito K."/>
            <person name="Ogiso-Tanaka E."/>
            <person name="Takahashi Y."/>
            <person name="Iseki K."/>
            <person name="Muto C."/>
            <person name="Satou K."/>
            <person name="Teruya K."/>
            <person name="Shiroma A."/>
            <person name="Shimoji M."/>
            <person name="Hirano T."/>
            <person name="Itoh T."/>
            <person name="Kaga A."/>
            <person name="Tomooka N."/>
        </authorList>
    </citation>
    <scope>NUCLEOTIDE SEQUENCE [LARGE SCALE GENOMIC DNA]</scope>
    <source>
        <strain evidence="2">cv. Shumari</strain>
    </source>
</reference>
<dbReference type="EMBL" id="AP015044">
    <property type="protein sequence ID" value="BAU01004.1"/>
    <property type="molecule type" value="Genomic_DNA"/>
</dbReference>
<gene>
    <name evidence="1" type="primary">Vigan.11G015500</name>
    <name evidence="1" type="ORF">VIGAN_11015500</name>
</gene>
<dbReference type="Proteomes" id="UP000291084">
    <property type="component" value="Chromosome 11"/>
</dbReference>
<protein>
    <submittedName>
        <fullName evidence="1">Uncharacterized protein</fullName>
    </submittedName>
</protein>
<dbReference type="AlphaFoldDB" id="A0A0S3T7L2"/>
<sequence length="141" mass="16173">MAAELVGGALLSAFLQVAFDRLAFPQFLDFFRGRKLDHKLLDNLKIMLHSTMLSLMMQNRSSSRIHTLKNGFFPSKRLSLMQRISWVNMNSPDAKWKLNPNLKPLLTRYQMLGNSGICSHVNPKMGTVRKRRNKSVGVREN</sequence>
<name>A0A0S3T7L2_PHAAN</name>
<keyword evidence="2" id="KW-1185">Reference proteome</keyword>
<proteinExistence type="predicted"/>
<organism evidence="1 2">
    <name type="scientific">Vigna angularis var. angularis</name>
    <dbReference type="NCBI Taxonomy" id="157739"/>
    <lineage>
        <taxon>Eukaryota</taxon>
        <taxon>Viridiplantae</taxon>
        <taxon>Streptophyta</taxon>
        <taxon>Embryophyta</taxon>
        <taxon>Tracheophyta</taxon>
        <taxon>Spermatophyta</taxon>
        <taxon>Magnoliopsida</taxon>
        <taxon>eudicotyledons</taxon>
        <taxon>Gunneridae</taxon>
        <taxon>Pentapetalae</taxon>
        <taxon>rosids</taxon>
        <taxon>fabids</taxon>
        <taxon>Fabales</taxon>
        <taxon>Fabaceae</taxon>
        <taxon>Papilionoideae</taxon>
        <taxon>50 kb inversion clade</taxon>
        <taxon>NPAAA clade</taxon>
        <taxon>indigoferoid/millettioid clade</taxon>
        <taxon>Phaseoleae</taxon>
        <taxon>Vigna</taxon>
    </lineage>
</organism>
<accession>A0A0S3T7L2</accession>
<evidence type="ECO:0000313" key="2">
    <source>
        <dbReference type="Proteomes" id="UP000291084"/>
    </source>
</evidence>
<dbReference type="OrthoDB" id="1434669at2759"/>